<keyword evidence="2" id="KW-0812">Transmembrane</keyword>
<evidence type="ECO:0000313" key="3">
    <source>
        <dbReference type="EMBL" id="KAL0265113.1"/>
    </source>
</evidence>
<evidence type="ECO:0000256" key="2">
    <source>
        <dbReference type="SAM" id="Phobius"/>
    </source>
</evidence>
<sequence length="202" mass="22079">MPPKGSSPSVLSASLLRRITIFTFLPAFPLLLAHGIASHKAFPALGLLPLAGSVVLGCFTLYRDRIAVSGSSIQQLSASNIFFADVLLAITLLSILVASWVTLTKESWRYDDGSLVILGTYGTVFMLVNFIIHLYFAGLQFLHKMATRSCSCAHCQSVTKSSPLMRIVSEYTLLNEEDPEEEEEEEEESYTDVEAGNGPNSQ</sequence>
<accession>A0ABR3CW32</accession>
<feature type="region of interest" description="Disordered" evidence="1">
    <location>
        <begin position="175"/>
        <end position="202"/>
    </location>
</feature>
<gene>
    <name evidence="3" type="ORF">SLS55_001072</name>
</gene>
<comment type="caution">
    <text evidence="3">The sequence shown here is derived from an EMBL/GenBank/DDBJ whole genome shotgun (WGS) entry which is preliminary data.</text>
</comment>
<feature type="transmembrane region" description="Helical" evidence="2">
    <location>
        <begin position="82"/>
        <end position="103"/>
    </location>
</feature>
<keyword evidence="4" id="KW-1185">Reference proteome</keyword>
<dbReference type="RefSeq" id="XP_066637853.1">
    <property type="nucleotide sequence ID" value="XM_066772574.1"/>
</dbReference>
<organism evidence="3 4">
    <name type="scientific">Diplodia seriata</name>
    <dbReference type="NCBI Taxonomy" id="420778"/>
    <lineage>
        <taxon>Eukaryota</taxon>
        <taxon>Fungi</taxon>
        <taxon>Dikarya</taxon>
        <taxon>Ascomycota</taxon>
        <taxon>Pezizomycotina</taxon>
        <taxon>Dothideomycetes</taxon>
        <taxon>Dothideomycetes incertae sedis</taxon>
        <taxon>Botryosphaeriales</taxon>
        <taxon>Botryosphaeriaceae</taxon>
        <taxon>Diplodia</taxon>
    </lineage>
</organism>
<keyword evidence="2" id="KW-1133">Transmembrane helix</keyword>
<feature type="transmembrane region" description="Helical" evidence="2">
    <location>
        <begin position="42"/>
        <end position="62"/>
    </location>
</feature>
<dbReference type="Proteomes" id="UP001430584">
    <property type="component" value="Unassembled WGS sequence"/>
</dbReference>
<feature type="transmembrane region" description="Helical" evidence="2">
    <location>
        <begin position="115"/>
        <end position="136"/>
    </location>
</feature>
<dbReference type="GeneID" id="92005157"/>
<dbReference type="EMBL" id="JAJVCZ030000001">
    <property type="protein sequence ID" value="KAL0265113.1"/>
    <property type="molecule type" value="Genomic_DNA"/>
</dbReference>
<keyword evidence="2" id="KW-0472">Membrane</keyword>
<feature type="compositionally biased region" description="Acidic residues" evidence="1">
    <location>
        <begin position="175"/>
        <end position="191"/>
    </location>
</feature>
<feature type="transmembrane region" description="Helical" evidence="2">
    <location>
        <begin position="15"/>
        <end position="36"/>
    </location>
</feature>
<reference evidence="3 4" key="1">
    <citation type="submission" date="2024-02" db="EMBL/GenBank/DDBJ databases">
        <title>De novo assembly and annotation of 12 fungi associated with fruit tree decline syndrome in Ontario, Canada.</title>
        <authorList>
            <person name="Sulman M."/>
            <person name="Ellouze W."/>
            <person name="Ilyukhin E."/>
        </authorList>
    </citation>
    <scope>NUCLEOTIDE SEQUENCE [LARGE SCALE GENOMIC DNA]</scope>
    <source>
        <strain evidence="3 4">FDS-637</strain>
    </source>
</reference>
<evidence type="ECO:0000256" key="1">
    <source>
        <dbReference type="SAM" id="MobiDB-lite"/>
    </source>
</evidence>
<protein>
    <submittedName>
        <fullName evidence="3">Uncharacterized protein</fullName>
    </submittedName>
</protein>
<proteinExistence type="predicted"/>
<name>A0ABR3CW32_9PEZI</name>
<evidence type="ECO:0000313" key="4">
    <source>
        <dbReference type="Proteomes" id="UP001430584"/>
    </source>
</evidence>